<feature type="transmembrane region" description="Helical" evidence="6">
    <location>
        <begin position="28"/>
        <end position="49"/>
    </location>
</feature>
<dbReference type="PANTHER" id="PTHR32196:SF63">
    <property type="entry name" value="INNER MEMBRANE ABC TRANSPORTER PERMEASE PROTEIN YJFF"/>
    <property type="match status" value="1"/>
</dbReference>
<dbReference type="PANTHER" id="PTHR32196">
    <property type="entry name" value="ABC TRANSPORTER PERMEASE PROTEIN YPHD-RELATED-RELATED"/>
    <property type="match status" value="1"/>
</dbReference>
<sequence length="335" mass="33986">MTTTLPATAAEPRPTGSRRRLTLSTLRGSTLLLVLAALVVVFSLQSPLFFTYGNFVSILQACVVVGLLALGLTVVVLTGGIDLSFASVMALTSVTAGAINVSLGMPAVVAVIVALVVGAAFGALNGLLVAITRLQPFVVTLGTYSIALSLSLAVSGGGPIQGLSEDFTDLTAFRVAGIPTAVFVLALIVAVLWVATRKTRWGRFVYATGGNESAARLAGVRIKRIKFSAYVLCGLTAAVAGVLNTSTLQVAQPQPGFNLLLTGVAAVVVGGASLTGGIGSIGGTVVGVVLLAMLSNGLNVLTVAPFWQNLVLGVVIIGAVLLNETVRVRSAESGS</sequence>
<evidence type="ECO:0000256" key="2">
    <source>
        <dbReference type="ARBA" id="ARBA00022475"/>
    </source>
</evidence>
<feature type="transmembrane region" description="Helical" evidence="6">
    <location>
        <begin position="306"/>
        <end position="323"/>
    </location>
</feature>
<evidence type="ECO:0000256" key="6">
    <source>
        <dbReference type="SAM" id="Phobius"/>
    </source>
</evidence>
<feature type="transmembrane region" description="Helical" evidence="6">
    <location>
        <begin position="172"/>
        <end position="195"/>
    </location>
</feature>
<evidence type="ECO:0000313" key="8">
    <source>
        <dbReference type="Proteomes" id="UP000309893"/>
    </source>
</evidence>
<dbReference type="AlphaFoldDB" id="A0A4S2CWD1"/>
<dbReference type="Proteomes" id="UP000309893">
    <property type="component" value="Unassembled WGS sequence"/>
</dbReference>
<keyword evidence="4 6" id="KW-1133">Transmembrane helix</keyword>
<feature type="transmembrane region" description="Helical" evidence="6">
    <location>
        <begin position="137"/>
        <end position="160"/>
    </location>
</feature>
<feature type="transmembrane region" description="Helical" evidence="6">
    <location>
        <begin position="281"/>
        <end position="300"/>
    </location>
</feature>
<feature type="transmembrane region" description="Helical" evidence="6">
    <location>
        <begin position="107"/>
        <end position="130"/>
    </location>
</feature>
<dbReference type="RefSeq" id="WP_135950103.1">
    <property type="nucleotide sequence ID" value="NZ_SRYO01000014.1"/>
</dbReference>
<comment type="caution">
    <text evidence="7">The sequence shown here is derived from an EMBL/GenBank/DDBJ whole genome shotgun (WGS) entry which is preliminary data.</text>
</comment>
<gene>
    <name evidence="7" type="ORF">E5344_14610</name>
</gene>
<proteinExistence type="predicted"/>
<feature type="transmembrane region" description="Helical" evidence="6">
    <location>
        <begin position="227"/>
        <end position="244"/>
    </location>
</feature>
<dbReference type="CDD" id="cd06579">
    <property type="entry name" value="TM_PBP1_transp_AraH_like"/>
    <property type="match status" value="1"/>
</dbReference>
<evidence type="ECO:0000256" key="4">
    <source>
        <dbReference type="ARBA" id="ARBA00022989"/>
    </source>
</evidence>
<keyword evidence="3 6" id="KW-0812">Transmembrane</keyword>
<keyword evidence="2" id="KW-1003">Cell membrane</keyword>
<keyword evidence="5 6" id="KW-0472">Membrane</keyword>
<protein>
    <submittedName>
        <fullName evidence="7">ABC transporter permease</fullName>
    </submittedName>
</protein>
<dbReference type="EMBL" id="SRYO01000014">
    <property type="protein sequence ID" value="TGY33277.1"/>
    <property type="molecule type" value="Genomic_DNA"/>
</dbReference>
<evidence type="ECO:0000256" key="5">
    <source>
        <dbReference type="ARBA" id="ARBA00023136"/>
    </source>
</evidence>
<reference evidence="7 8" key="1">
    <citation type="submission" date="2019-04" db="EMBL/GenBank/DDBJ databases">
        <title>Microbes associate with the intestines of laboratory mice.</title>
        <authorList>
            <person name="Navarre W."/>
            <person name="Wong E."/>
            <person name="Huang K."/>
            <person name="Tropini C."/>
            <person name="Ng K."/>
            <person name="Yu B."/>
        </authorList>
    </citation>
    <scope>NUCLEOTIDE SEQUENCE [LARGE SCALE GENOMIC DNA]</scope>
    <source>
        <strain evidence="7 8">NM46_B2-13</strain>
    </source>
</reference>
<evidence type="ECO:0000256" key="3">
    <source>
        <dbReference type="ARBA" id="ARBA00022692"/>
    </source>
</evidence>
<name>A0A4S2CWD1_9MICO</name>
<feature type="transmembrane region" description="Helical" evidence="6">
    <location>
        <begin position="55"/>
        <end position="76"/>
    </location>
</feature>
<accession>A0A4S2CWD1</accession>
<evidence type="ECO:0000313" key="7">
    <source>
        <dbReference type="EMBL" id="TGY33277.1"/>
    </source>
</evidence>
<dbReference type="GO" id="GO:0022857">
    <property type="term" value="F:transmembrane transporter activity"/>
    <property type="evidence" value="ECO:0007669"/>
    <property type="project" value="InterPro"/>
</dbReference>
<feature type="transmembrane region" description="Helical" evidence="6">
    <location>
        <begin position="83"/>
        <end position="101"/>
    </location>
</feature>
<comment type="subcellular location">
    <subcellularLocation>
        <location evidence="1">Cell membrane</location>
        <topology evidence="1">Multi-pass membrane protein</topology>
    </subcellularLocation>
</comment>
<dbReference type="Pfam" id="PF02653">
    <property type="entry name" value="BPD_transp_2"/>
    <property type="match status" value="1"/>
</dbReference>
<dbReference type="InterPro" id="IPR001851">
    <property type="entry name" value="ABC_transp_permease"/>
</dbReference>
<dbReference type="GO" id="GO:0005886">
    <property type="term" value="C:plasma membrane"/>
    <property type="evidence" value="ECO:0007669"/>
    <property type="project" value="UniProtKB-SubCell"/>
</dbReference>
<organism evidence="7 8">
    <name type="scientific">Microbacterium laevaniformans</name>
    <dbReference type="NCBI Taxonomy" id="36807"/>
    <lineage>
        <taxon>Bacteria</taxon>
        <taxon>Bacillati</taxon>
        <taxon>Actinomycetota</taxon>
        <taxon>Actinomycetes</taxon>
        <taxon>Micrococcales</taxon>
        <taxon>Microbacteriaceae</taxon>
        <taxon>Microbacterium</taxon>
    </lineage>
</organism>
<evidence type="ECO:0000256" key="1">
    <source>
        <dbReference type="ARBA" id="ARBA00004651"/>
    </source>
</evidence>
<dbReference type="OrthoDB" id="9808136at2"/>